<evidence type="ECO:0000259" key="2">
    <source>
        <dbReference type="Pfam" id="PF13240"/>
    </source>
</evidence>
<dbReference type="RefSeq" id="WP_035133227.1">
    <property type="nucleotide sequence ID" value="NZ_JPMD01000026.1"/>
</dbReference>
<dbReference type="InterPro" id="IPR026870">
    <property type="entry name" value="Zinc_ribbon_dom"/>
</dbReference>
<keyword evidence="1" id="KW-1133">Transmembrane helix</keyword>
<accession>A0A084JAV3</accession>
<dbReference type="STRING" id="318464.IO99_11155"/>
<gene>
    <name evidence="3" type="ORF">IO99_11155</name>
</gene>
<feature type="transmembrane region" description="Helical" evidence="1">
    <location>
        <begin position="69"/>
        <end position="92"/>
    </location>
</feature>
<comment type="caution">
    <text evidence="3">The sequence shown here is derived from an EMBL/GenBank/DDBJ whole genome shotgun (WGS) entry which is preliminary data.</text>
</comment>
<dbReference type="AlphaFoldDB" id="A0A084JAV3"/>
<sequence>MFCKNCGKEIDNNAEICPLCGVRVKEVKSGAVDKPSHLAGVASCCFPVVGIILYFLWKDEKPKSAKTLCYWMIGGLVAYIVFYIICIVIGFASEAMYYY</sequence>
<dbReference type="Pfam" id="PF13240">
    <property type="entry name" value="Zn_Ribbon_1"/>
    <property type="match status" value="1"/>
</dbReference>
<keyword evidence="4" id="KW-1185">Reference proteome</keyword>
<organism evidence="3 4">
    <name type="scientific">Clostridium sulfidigenes</name>
    <dbReference type="NCBI Taxonomy" id="318464"/>
    <lineage>
        <taxon>Bacteria</taxon>
        <taxon>Bacillati</taxon>
        <taxon>Bacillota</taxon>
        <taxon>Clostridia</taxon>
        <taxon>Eubacteriales</taxon>
        <taxon>Clostridiaceae</taxon>
        <taxon>Clostridium</taxon>
    </lineage>
</organism>
<feature type="domain" description="Zinc-ribbon" evidence="2">
    <location>
        <begin position="2"/>
        <end position="21"/>
    </location>
</feature>
<keyword evidence="1" id="KW-0472">Membrane</keyword>
<proteinExistence type="predicted"/>
<reference evidence="3 4" key="1">
    <citation type="submission" date="2014-07" db="EMBL/GenBank/DDBJ databases">
        <title>Draft genome of Clostridium sulfidigenes 113A isolated from sediments associated with methane hydrate from Krishna Godavari basin.</title>
        <authorList>
            <person name="Honkalas V.S."/>
            <person name="Dabir A.P."/>
            <person name="Arora P."/>
            <person name="Dhakephalkar P.K."/>
        </authorList>
    </citation>
    <scope>NUCLEOTIDE SEQUENCE [LARGE SCALE GENOMIC DNA]</scope>
    <source>
        <strain evidence="3 4">113A</strain>
    </source>
</reference>
<name>A0A084JAV3_9CLOT</name>
<keyword evidence="1" id="KW-0812">Transmembrane</keyword>
<dbReference type="eggNOG" id="COG1198">
    <property type="taxonomic scope" value="Bacteria"/>
</dbReference>
<dbReference type="EMBL" id="JPMD01000026">
    <property type="protein sequence ID" value="KEZ86087.1"/>
    <property type="molecule type" value="Genomic_DNA"/>
</dbReference>
<protein>
    <recommendedName>
        <fullName evidence="2">Zinc-ribbon domain-containing protein</fullName>
    </recommendedName>
</protein>
<evidence type="ECO:0000313" key="3">
    <source>
        <dbReference type="EMBL" id="KEZ86087.1"/>
    </source>
</evidence>
<dbReference type="Proteomes" id="UP000028542">
    <property type="component" value="Unassembled WGS sequence"/>
</dbReference>
<feature type="transmembrane region" description="Helical" evidence="1">
    <location>
        <begin position="38"/>
        <end position="57"/>
    </location>
</feature>
<evidence type="ECO:0000313" key="4">
    <source>
        <dbReference type="Proteomes" id="UP000028542"/>
    </source>
</evidence>
<evidence type="ECO:0000256" key="1">
    <source>
        <dbReference type="SAM" id="Phobius"/>
    </source>
</evidence>